<dbReference type="InterPro" id="IPR015943">
    <property type="entry name" value="WD40/YVTN_repeat-like_dom_sf"/>
</dbReference>
<evidence type="ECO:0000313" key="4">
    <source>
        <dbReference type="EMBL" id="KAJ3424164.1"/>
    </source>
</evidence>
<dbReference type="PROSITE" id="PS50082">
    <property type="entry name" value="WD_REPEATS_2"/>
    <property type="match status" value="1"/>
</dbReference>
<dbReference type="InterPro" id="IPR042626">
    <property type="entry name" value="THOC6"/>
</dbReference>
<protein>
    <submittedName>
        <fullName evidence="4">Tho complex subunit 6</fullName>
    </submittedName>
</protein>
<name>A0AAV7Y9G8_9EUKA</name>
<organism evidence="4 5">
    <name type="scientific">Anaeramoeba flamelloides</name>
    <dbReference type="NCBI Taxonomy" id="1746091"/>
    <lineage>
        <taxon>Eukaryota</taxon>
        <taxon>Metamonada</taxon>
        <taxon>Anaeramoebidae</taxon>
        <taxon>Anaeramoeba</taxon>
    </lineage>
</organism>
<dbReference type="SUPFAM" id="SSF50978">
    <property type="entry name" value="WD40 repeat-like"/>
    <property type="match status" value="1"/>
</dbReference>
<accession>A0AAV7Y9G8</accession>
<dbReference type="Pfam" id="PF00400">
    <property type="entry name" value="WD40"/>
    <property type="match status" value="2"/>
</dbReference>
<reference evidence="4" key="1">
    <citation type="submission" date="2022-08" db="EMBL/GenBank/DDBJ databases">
        <title>Novel sulphate-reducing endosymbionts in the free-living metamonad Anaeramoeba.</title>
        <authorList>
            <person name="Jerlstrom-Hultqvist J."/>
            <person name="Cepicka I."/>
            <person name="Gallot-Lavallee L."/>
            <person name="Salas-Leiva D."/>
            <person name="Curtis B.A."/>
            <person name="Zahonova K."/>
            <person name="Pipaliya S."/>
            <person name="Dacks J."/>
            <person name="Roger A.J."/>
        </authorList>
    </citation>
    <scope>NUCLEOTIDE SEQUENCE</scope>
    <source>
        <strain evidence="4">Busselton2</strain>
    </source>
</reference>
<dbReference type="Proteomes" id="UP001146793">
    <property type="component" value="Unassembled WGS sequence"/>
</dbReference>
<keyword evidence="2 3" id="KW-0853">WD repeat</keyword>
<dbReference type="PANTHER" id="PTHR44411">
    <property type="entry name" value="THO COMPLEX SUBUNIT 6 HOMOLOG"/>
    <property type="match status" value="1"/>
</dbReference>
<dbReference type="PANTHER" id="PTHR44411:SF1">
    <property type="entry name" value="THO COMPLEX SUBUNIT 6 HOMOLOG"/>
    <property type="match status" value="1"/>
</dbReference>
<feature type="repeat" description="WD" evidence="3">
    <location>
        <begin position="162"/>
        <end position="195"/>
    </location>
</feature>
<dbReference type="Gene3D" id="2.130.10.10">
    <property type="entry name" value="YVTN repeat-like/Quinoprotein amine dehydrogenase"/>
    <property type="match status" value="2"/>
</dbReference>
<dbReference type="PROSITE" id="PS50294">
    <property type="entry name" value="WD_REPEATS_REGION"/>
    <property type="match status" value="1"/>
</dbReference>
<dbReference type="InterPro" id="IPR001680">
    <property type="entry name" value="WD40_rpt"/>
</dbReference>
<comment type="caution">
    <text evidence="4">The sequence shown here is derived from an EMBL/GenBank/DDBJ whole genome shotgun (WGS) entry which is preliminary data.</text>
</comment>
<evidence type="ECO:0000256" key="1">
    <source>
        <dbReference type="ARBA" id="ARBA00009728"/>
    </source>
</evidence>
<gene>
    <name evidence="4" type="ORF">M0812_29797</name>
</gene>
<dbReference type="SMART" id="SM00320">
    <property type="entry name" value="WD40"/>
    <property type="match status" value="4"/>
</dbReference>
<proteinExistence type="inferred from homology"/>
<comment type="similarity">
    <text evidence="1">Belongs to the WD repeat THOC6 family.</text>
</comment>
<dbReference type="InterPro" id="IPR036322">
    <property type="entry name" value="WD40_repeat_dom_sf"/>
</dbReference>
<dbReference type="EMBL" id="JANTQA010000075">
    <property type="protein sequence ID" value="KAJ3424164.1"/>
    <property type="molecule type" value="Genomic_DNA"/>
</dbReference>
<dbReference type="GO" id="GO:0000347">
    <property type="term" value="C:THO complex"/>
    <property type="evidence" value="ECO:0007669"/>
    <property type="project" value="TreeGrafter"/>
</dbReference>
<dbReference type="AlphaFoldDB" id="A0AAV7Y9G8"/>
<dbReference type="GO" id="GO:0006406">
    <property type="term" value="P:mRNA export from nucleus"/>
    <property type="evidence" value="ECO:0007669"/>
    <property type="project" value="TreeGrafter"/>
</dbReference>
<dbReference type="GO" id="GO:0000346">
    <property type="term" value="C:transcription export complex"/>
    <property type="evidence" value="ECO:0007669"/>
    <property type="project" value="TreeGrafter"/>
</dbReference>
<evidence type="ECO:0000256" key="2">
    <source>
        <dbReference type="ARBA" id="ARBA00022574"/>
    </source>
</evidence>
<evidence type="ECO:0000256" key="3">
    <source>
        <dbReference type="PROSITE-ProRule" id="PRU00221"/>
    </source>
</evidence>
<sequence>MDEQYKRLKMNSYTQILASEVSHDGKYLIFGSNFGYLNIYSVSELRDLQNQTNNLNPIRKVQITKDPIYCIHSSEENIFIGHPNGVSMYNFQTLLRGKSEKPEPSLLFLYETVTKRNRKTIKCLHEANGIAYDEETKRLYAATGSPKVCVWDTQNGEVVEELDGHFKYLYEIKFVPPSKEQFITGSEDGTVGVWDKLNSKILGKFDLINCKYIDNENENENKSLSTTTKTNNNNCYVNCFDIDKDGRWLVASAGDLKYFCLWQFQTRTLFAIYQTSGTTSYLKFSNGQILSIGNEGFLYKWSLDGKLLQRIRVFSDPLSLNSKMPIPALFSIVFIPIKNTTTEDFEKIESNKSSKIQTENDLDLLVSRKRKLDQIIQFVEKENQIEGSFAITGNSVEIPIFLGQESASFHLVFDNWSRK</sequence>
<evidence type="ECO:0000313" key="5">
    <source>
        <dbReference type="Proteomes" id="UP001146793"/>
    </source>
</evidence>